<keyword evidence="4" id="KW-1185">Reference proteome</keyword>
<evidence type="ECO:0000313" key="3">
    <source>
        <dbReference type="EMBL" id="TQM77186.1"/>
    </source>
</evidence>
<accession>A0A543J2Y1</accession>
<feature type="transmembrane region" description="Helical" evidence="2">
    <location>
        <begin position="202"/>
        <end position="219"/>
    </location>
</feature>
<feature type="transmembrane region" description="Helical" evidence="2">
    <location>
        <begin position="429"/>
        <end position="447"/>
    </location>
</feature>
<keyword evidence="2" id="KW-1133">Transmembrane helix</keyword>
<evidence type="ECO:0000313" key="4">
    <source>
        <dbReference type="Proteomes" id="UP000319213"/>
    </source>
</evidence>
<dbReference type="Proteomes" id="UP000319213">
    <property type="component" value="Unassembled WGS sequence"/>
</dbReference>
<evidence type="ECO:0000256" key="1">
    <source>
        <dbReference type="SAM" id="MobiDB-lite"/>
    </source>
</evidence>
<feature type="transmembrane region" description="Helical" evidence="2">
    <location>
        <begin position="128"/>
        <end position="149"/>
    </location>
</feature>
<feature type="transmembrane region" description="Helical" evidence="2">
    <location>
        <begin position="43"/>
        <end position="65"/>
    </location>
</feature>
<sequence length="463" mass="51608">MVRMSGSSGLATVSRGEPAAGPRSRPKAWLVSPYALPLHTLRLWVRCLLPMSIWFSVGELLRFVLTVAGSEFSHGPGREWRLAGVMFLFIVMVMATMVVTIGMLHSVRGALMEIRARRAEGSDEREPFLGGIGRAIVPFAAVYLAWGWFVDDAREFADADMERYAEQYDRYQAALIMNALDGGGNTPPPEPPDAGTNLVMDVRIALIFTVVAFVLRYLVMLLYERRGGGTVLSFALAFCEITFTFYSLAVIVESSSAGKSWLAQRTVAQWWNDAWAQLEQAVPGWETFWSLLGEIRPHVMDVVVPTLIWLTLAILVFGPYSEDVRDVIKGTRLERVGSFVEERTHELTRRSAGHLTVRLGLDKWPPLLNALRFVVRGGAPLFAMACLCHVALSVGAGYVERGAYYLIGTAHRQLEWEVYQIPVRFGVDLLFMTLLLCLLAATFDLSATRQRLNRSTSEPDALE</sequence>
<keyword evidence="2" id="KW-0812">Transmembrane</keyword>
<feature type="compositionally biased region" description="Polar residues" evidence="1">
    <location>
        <begin position="1"/>
        <end position="11"/>
    </location>
</feature>
<organism evidence="3 4">
    <name type="scientific">Thermopolyspora flexuosa</name>
    <dbReference type="NCBI Taxonomy" id="103836"/>
    <lineage>
        <taxon>Bacteria</taxon>
        <taxon>Bacillati</taxon>
        <taxon>Actinomycetota</taxon>
        <taxon>Actinomycetes</taxon>
        <taxon>Streptosporangiales</taxon>
        <taxon>Streptosporangiaceae</taxon>
        <taxon>Thermopolyspora</taxon>
    </lineage>
</organism>
<feature type="region of interest" description="Disordered" evidence="1">
    <location>
        <begin position="1"/>
        <end position="25"/>
    </location>
</feature>
<feature type="transmembrane region" description="Helical" evidence="2">
    <location>
        <begin position="85"/>
        <end position="107"/>
    </location>
</feature>
<name>A0A543J2Y1_9ACTN</name>
<dbReference type="EMBL" id="VFPQ01000001">
    <property type="protein sequence ID" value="TQM77186.1"/>
    <property type="molecule type" value="Genomic_DNA"/>
</dbReference>
<comment type="caution">
    <text evidence="3">The sequence shown here is derived from an EMBL/GenBank/DDBJ whole genome shotgun (WGS) entry which is preliminary data.</text>
</comment>
<protein>
    <submittedName>
        <fullName evidence="3">Uncharacterized protein</fullName>
    </submittedName>
</protein>
<feature type="transmembrane region" description="Helical" evidence="2">
    <location>
        <begin position="381"/>
        <end position="399"/>
    </location>
</feature>
<proteinExistence type="predicted"/>
<evidence type="ECO:0000256" key="2">
    <source>
        <dbReference type="SAM" id="Phobius"/>
    </source>
</evidence>
<dbReference type="AlphaFoldDB" id="A0A543J2Y1"/>
<keyword evidence="2" id="KW-0472">Membrane</keyword>
<gene>
    <name evidence="3" type="ORF">FHX40_3942</name>
</gene>
<feature type="transmembrane region" description="Helical" evidence="2">
    <location>
        <begin position="302"/>
        <end position="320"/>
    </location>
</feature>
<feature type="transmembrane region" description="Helical" evidence="2">
    <location>
        <begin position="231"/>
        <end position="252"/>
    </location>
</feature>
<reference evidence="3 4" key="1">
    <citation type="submission" date="2019-06" db="EMBL/GenBank/DDBJ databases">
        <title>Sequencing the genomes of 1000 actinobacteria strains.</title>
        <authorList>
            <person name="Klenk H.-P."/>
        </authorList>
    </citation>
    <scope>NUCLEOTIDE SEQUENCE [LARGE SCALE GENOMIC DNA]</scope>
    <source>
        <strain evidence="3 4">DSM 43186</strain>
    </source>
</reference>